<feature type="domain" description="HAMP" evidence="14">
    <location>
        <begin position="180"/>
        <end position="233"/>
    </location>
</feature>
<dbReference type="OrthoDB" id="9815202at2"/>
<dbReference type="InterPro" id="IPR005467">
    <property type="entry name" value="His_kinase_dom"/>
</dbReference>
<dbReference type="AlphaFoldDB" id="A0A4U8Z6I1"/>
<evidence type="ECO:0000256" key="8">
    <source>
        <dbReference type="ARBA" id="ARBA00022989"/>
    </source>
</evidence>
<dbReference type="SUPFAM" id="SSF55874">
    <property type="entry name" value="ATPase domain of HSP90 chaperone/DNA topoisomerase II/histidine kinase"/>
    <property type="match status" value="1"/>
</dbReference>
<evidence type="ECO:0000256" key="4">
    <source>
        <dbReference type="ARBA" id="ARBA00022553"/>
    </source>
</evidence>
<dbReference type="Gene3D" id="3.30.565.10">
    <property type="entry name" value="Histidine kinase-like ATPase, C-terminal domain"/>
    <property type="match status" value="1"/>
</dbReference>
<keyword evidence="10 12" id="KW-0472">Membrane</keyword>
<dbReference type="PROSITE" id="PS50885">
    <property type="entry name" value="HAMP"/>
    <property type="match status" value="1"/>
</dbReference>
<dbReference type="KEGG" id="mtun:MTUNDRAET4_0029.1"/>
<evidence type="ECO:0000256" key="1">
    <source>
        <dbReference type="ARBA" id="ARBA00000085"/>
    </source>
</evidence>
<evidence type="ECO:0000256" key="9">
    <source>
        <dbReference type="ARBA" id="ARBA00023012"/>
    </source>
</evidence>
<dbReference type="SUPFAM" id="SSF47384">
    <property type="entry name" value="Homodimeric domain of signal transducing histidine kinase"/>
    <property type="match status" value="1"/>
</dbReference>
<protein>
    <recommendedName>
        <fullName evidence="3">histidine kinase</fullName>
        <ecNumber evidence="3">2.7.13.3</ecNumber>
    </recommendedName>
</protein>
<keyword evidence="6 12" id="KW-0812">Transmembrane</keyword>
<feature type="region of interest" description="Disordered" evidence="11">
    <location>
        <begin position="449"/>
        <end position="471"/>
    </location>
</feature>
<dbReference type="Gene3D" id="1.10.287.130">
    <property type="match status" value="1"/>
</dbReference>
<dbReference type="SMART" id="SM00387">
    <property type="entry name" value="HATPase_c"/>
    <property type="match status" value="1"/>
</dbReference>
<dbReference type="InterPro" id="IPR004358">
    <property type="entry name" value="Sig_transdc_His_kin-like_C"/>
</dbReference>
<dbReference type="SMART" id="SM00304">
    <property type="entry name" value="HAMP"/>
    <property type="match status" value="1"/>
</dbReference>
<keyword evidence="4" id="KW-0597">Phosphoprotein</keyword>
<evidence type="ECO:0000256" key="11">
    <source>
        <dbReference type="SAM" id="MobiDB-lite"/>
    </source>
</evidence>
<dbReference type="GO" id="GO:0000155">
    <property type="term" value="F:phosphorelay sensor kinase activity"/>
    <property type="evidence" value="ECO:0007669"/>
    <property type="project" value="InterPro"/>
</dbReference>
<evidence type="ECO:0000256" key="6">
    <source>
        <dbReference type="ARBA" id="ARBA00022692"/>
    </source>
</evidence>
<feature type="transmembrane region" description="Helical" evidence="12">
    <location>
        <begin position="155"/>
        <end position="178"/>
    </location>
</feature>
<dbReference type="InterPro" id="IPR003661">
    <property type="entry name" value="HisK_dim/P_dom"/>
</dbReference>
<keyword evidence="9" id="KW-0902">Two-component regulatory system</keyword>
<gene>
    <name evidence="15" type="ORF">MTUNDRAET4_0029</name>
</gene>
<sequence>MWIFDLFKTATFRLAVLFALAVTASTSVVFVFIYWQVATFDVRRVEARLSEEVLRAVNEPEDQLRRQLERRLASDLRRLDYVGLFNKDGKPVYGNIAALPGSLAIDGLPHTVEVLPLKRIDSGTEPAMMVARRRPSGGVVLLGRSLYEVYALRQLVFAALTIGIAPAVALALIVGLIFSLRGARRLKTINQTIVRIMRGDLHERLPIRARPDDIDHIASAVNLMLDEMVRLLDQIKSVGDNIAHDLRTPLAVMRISLERGLAAPSEQGLRSAAQRALTELDHALTTVTALQRISEIELGRRRGEFRRIDLAEVCANAFNLYEPLAEAKSITFTLDAPAPAPCLGDFELMTEAVANLIDNAIKFTPEQGAVQVVAKMNSGRPVIRVSDTGPGVTPEERGEIFKRFYRSESSRHIPGTGLGLNMAATICNLHGFDLRVDDNQPGAIFEVTPHNLDSEESDSVTSPVLATASPH</sequence>
<evidence type="ECO:0000256" key="5">
    <source>
        <dbReference type="ARBA" id="ARBA00022679"/>
    </source>
</evidence>
<dbReference type="CDD" id="cd06225">
    <property type="entry name" value="HAMP"/>
    <property type="match status" value="1"/>
</dbReference>
<comment type="catalytic activity">
    <reaction evidence="1">
        <text>ATP + protein L-histidine = ADP + protein N-phospho-L-histidine.</text>
        <dbReference type="EC" id="2.7.13.3"/>
    </reaction>
</comment>
<proteinExistence type="predicted"/>
<dbReference type="EMBL" id="LR536451">
    <property type="protein sequence ID" value="VFU16271.1"/>
    <property type="molecule type" value="Genomic_DNA"/>
</dbReference>
<dbReference type="Pfam" id="PF02518">
    <property type="entry name" value="HATPase_c"/>
    <property type="match status" value="1"/>
</dbReference>
<dbReference type="InterPro" id="IPR036097">
    <property type="entry name" value="HisK_dim/P_sf"/>
</dbReference>
<evidence type="ECO:0000256" key="3">
    <source>
        <dbReference type="ARBA" id="ARBA00012438"/>
    </source>
</evidence>
<dbReference type="PANTHER" id="PTHR45436">
    <property type="entry name" value="SENSOR HISTIDINE KINASE YKOH"/>
    <property type="match status" value="1"/>
</dbReference>
<dbReference type="EC" id="2.7.13.3" evidence="3"/>
<feature type="transmembrane region" description="Helical" evidence="12">
    <location>
        <begin position="12"/>
        <end position="35"/>
    </location>
</feature>
<evidence type="ECO:0000259" key="14">
    <source>
        <dbReference type="PROSITE" id="PS50885"/>
    </source>
</evidence>
<dbReference type="CDD" id="cd00075">
    <property type="entry name" value="HATPase"/>
    <property type="match status" value="1"/>
</dbReference>
<keyword evidence="7 15" id="KW-0418">Kinase</keyword>
<evidence type="ECO:0000256" key="12">
    <source>
        <dbReference type="SAM" id="Phobius"/>
    </source>
</evidence>
<accession>A0A4U8Z6I1</accession>
<keyword evidence="8 12" id="KW-1133">Transmembrane helix</keyword>
<comment type="subcellular location">
    <subcellularLocation>
        <location evidence="2">Membrane</location>
    </subcellularLocation>
</comment>
<dbReference type="PANTHER" id="PTHR45436:SF8">
    <property type="entry name" value="HISTIDINE KINASE"/>
    <property type="match status" value="1"/>
</dbReference>
<evidence type="ECO:0000256" key="2">
    <source>
        <dbReference type="ARBA" id="ARBA00004370"/>
    </source>
</evidence>
<dbReference type="PRINTS" id="PR00344">
    <property type="entry name" value="BCTRLSENSOR"/>
</dbReference>
<dbReference type="Gene3D" id="6.10.340.10">
    <property type="match status" value="1"/>
</dbReference>
<dbReference type="InterPro" id="IPR050428">
    <property type="entry name" value="TCS_sensor_his_kinase"/>
</dbReference>
<evidence type="ECO:0000313" key="16">
    <source>
        <dbReference type="Proteomes" id="UP000294360"/>
    </source>
</evidence>
<dbReference type="Pfam" id="PF00672">
    <property type="entry name" value="HAMP"/>
    <property type="match status" value="1"/>
</dbReference>
<dbReference type="SMART" id="SM00388">
    <property type="entry name" value="HisKA"/>
    <property type="match status" value="1"/>
</dbReference>
<dbReference type="PROSITE" id="PS50109">
    <property type="entry name" value="HIS_KIN"/>
    <property type="match status" value="1"/>
</dbReference>
<feature type="compositionally biased region" description="Polar residues" evidence="11">
    <location>
        <begin position="459"/>
        <end position="471"/>
    </location>
</feature>
<keyword evidence="15" id="KW-0614">Plasmid</keyword>
<geneLocation type="plasmid" evidence="15 16">
    <name>2</name>
</geneLocation>
<keyword evidence="5" id="KW-0808">Transferase</keyword>
<dbReference type="InterPro" id="IPR003594">
    <property type="entry name" value="HATPase_dom"/>
</dbReference>
<organism evidence="15 16">
    <name type="scientific">Methylocella tundrae</name>
    <dbReference type="NCBI Taxonomy" id="227605"/>
    <lineage>
        <taxon>Bacteria</taxon>
        <taxon>Pseudomonadati</taxon>
        <taxon>Pseudomonadota</taxon>
        <taxon>Alphaproteobacteria</taxon>
        <taxon>Hyphomicrobiales</taxon>
        <taxon>Beijerinckiaceae</taxon>
        <taxon>Methylocella</taxon>
    </lineage>
</organism>
<dbReference type="CDD" id="cd00082">
    <property type="entry name" value="HisKA"/>
    <property type="match status" value="1"/>
</dbReference>
<evidence type="ECO:0000256" key="7">
    <source>
        <dbReference type="ARBA" id="ARBA00022777"/>
    </source>
</evidence>
<dbReference type="GO" id="GO:0005886">
    <property type="term" value="C:plasma membrane"/>
    <property type="evidence" value="ECO:0007669"/>
    <property type="project" value="TreeGrafter"/>
</dbReference>
<dbReference type="RefSeq" id="WP_134492766.1">
    <property type="nucleotide sequence ID" value="NZ_CP139088.1"/>
</dbReference>
<evidence type="ECO:0000256" key="10">
    <source>
        <dbReference type="ARBA" id="ARBA00023136"/>
    </source>
</evidence>
<dbReference type="SUPFAM" id="SSF158472">
    <property type="entry name" value="HAMP domain-like"/>
    <property type="match status" value="1"/>
</dbReference>
<evidence type="ECO:0000313" key="15">
    <source>
        <dbReference type="EMBL" id="VFU16271.1"/>
    </source>
</evidence>
<dbReference type="InterPro" id="IPR036890">
    <property type="entry name" value="HATPase_C_sf"/>
</dbReference>
<reference evidence="15 16" key="1">
    <citation type="submission" date="2019-03" db="EMBL/GenBank/DDBJ databases">
        <authorList>
            <person name="Kox A.R. M."/>
        </authorList>
    </citation>
    <scope>NUCLEOTIDE SEQUENCE [LARGE SCALE GENOMIC DNA]</scope>
    <source>
        <strain evidence="15">MTUNDRAET4 annotated genome</strain>
        <plasmid evidence="16">2</plasmid>
    </source>
</reference>
<name>A0A4U8Z6I1_METTU</name>
<evidence type="ECO:0000259" key="13">
    <source>
        <dbReference type="PROSITE" id="PS50109"/>
    </source>
</evidence>
<dbReference type="Proteomes" id="UP000294360">
    <property type="component" value="Plasmid 2"/>
</dbReference>
<dbReference type="InterPro" id="IPR003660">
    <property type="entry name" value="HAMP_dom"/>
</dbReference>
<feature type="domain" description="Histidine kinase" evidence="13">
    <location>
        <begin position="241"/>
        <end position="448"/>
    </location>
</feature>